<comment type="caution">
    <text evidence="1">The sequence shown here is derived from an EMBL/GenBank/DDBJ whole genome shotgun (WGS) entry which is preliminary data.</text>
</comment>
<keyword evidence="2" id="KW-1185">Reference proteome</keyword>
<dbReference type="Proteomes" id="UP000838756">
    <property type="component" value="Unassembled WGS sequence"/>
</dbReference>
<proteinExistence type="predicted"/>
<evidence type="ECO:0000313" key="1">
    <source>
        <dbReference type="EMBL" id="CAH2234107.1"/>
    </source>
</evidence>
<gene>
    <name evidence="1" type="primary">jg1186</name>
    <name evidence="1" type="ORF">PAEG_LOCUS11982</name>
</gene>
<dbReference type="AlphaFoldDB" id="A0A8S4RBP3"/>
<reference evidence="1" key="1">
    <citation type="submission" date="2022-03" db="EMBL/GenBank/DDBJ databases">
        <authorList>
            <person name="Lindestad O."/>
        </authorList>
    </citation>
    <scope>NUCLEOTIDE SEQUENCE</scope>
</reference>
<dbReference type="EMBL" id="CAKXAJ010025027">
    <property type="protein sequence ID" value="CAH2234107.1"/>
    <property type="molecule type" value="Genomic_DNA"/>
</dbReference>
<protein>
    <submittedName>
        <fullName evidence="1">Jg1186 protein</fullName>
    </submittedName>
</protein>
<name>A0A8S4RBP3_9NEOP</name>
<organism evidence="1 2">
    <name type="scientific">Pararge aegeria aegeria</name>
    <dbReference type="NCBI Taxonomy" id="348720"/>
    <lineage>
        <taxon>Eukaryota</taxon>
        <taxon>Metazoa</taxon>
        <taxon>Ecdysozoa</taxon>
        <taxon>Arthropoda</taxon>
        <taxon>Hexapoda</taxon>
        <taxon>Insecta</taxon>
        <taxon>Pterygota</taxon>
        <taxon>Neoptera</taxon>
        <taxon>Endopterygota</taxon>
        <taxon>Lepidoptera</taxon>
        <taxon>Glossata</taxon>
        <taxon>Ditrysia</taxon>
        <taxon>Papilionoidea</taxon>
        <taxon>Nymphalidae</taxon>
        <taxon>Satyrinae</taxon>
        <taxon>Satyrini</taxon>
        <taxon>Parargina</taxon>
        <taxon>Pararge</taxon>
    </lineage>
</organism>
<accession>A0A8S4RBP3</accession>
<evidence type="ECO:0000313" key="2">
    <source>
        <dbReference type="Proteomes" id="UP000838756"/>
    </source>
</evidence>
<sequence>MKSWRPAQAVWEFAWADAASWITNHDVANAEESAAVLGGGQCFLGDLDSGVTIDRNRSHDTRDQANLSRKQKKKKKGCCNLKLRFF</sequence>